<dbReference type="PROSITE" id="PS50011">
    <property type="entry name" value="PROTEIN_KINASE_DOM"/>
    <property type="match status" value="1"/>
</dbReference>
<accession>A0A5B7FDA6</accession>
<name>A0A5B7FDA6_PORTR</name>
<evidence type="ECO:0000259" key="6">
    <source>
        <dbReference type="PROSITE" id="PS50011"/>
    </source>
</evidence>
<keyword evidence="5" id="KW-0812">Transmembrane</keyword>
<proteinExistence type="predicted"/>
<dbReference type="CDD" id="cd00180">
    <property type="entry name" value="PKc"/>
    <property type="match status" value="1"/>
</dbReference>
<keyword evidence="5" id="KW-1133">Transmembrane helix</keyword>
<dbReference type="PROSITE" id="PS00107">
    <property type="entry name" value="PROTEIN_KINASE_ATP"/>
    <property type="match status" value="1"/>
</dbReference>
<feature type="compositionally biased region" description="Basic and acidic residues" evidence="4">
    <location>
        <begin position="235"/>
        <end position="246"/>
    </location>
</feature>
<dbReference type="OrthoDB" id="6349622at2759"/>
<feature type="compositionally biased region" description="Acidic residues" evidence="4">
    <location>
        <begin position="132"/>
        <end position="166"/>
    </location>
</feature>
<dbReference type="GO" id="GO:0005524">
    <property type="term" value="F:ATP binding"/>
    <property type="evidence" value="ECO:0007669"/>
    <property type="project" value="UniProtKB-UniRule"/>
</dbReference>
<dbReference type="AlphaFoldDB" id="A0A5B7FDA6"/>
<feature type="transmembrane region" description="Helical" evidence="5">
    <location>
        <begin position="50"/>
        <end position="72"/>
    </location>
</feature>
<protein>
    <submittedName>
        <fullName evidence="7">Dynein heavy chain-like protein</fullName>
    </submittedName>
</protein>
<dbReference type="PANTHER" id="PTHR44329">
    <property type="entry name" value="SERINE/THREONINE-PROTEIN KINASE TNNI3K-RELATED"/>
    <property type="match status" value="1"/>
</dbReference>
<organism evidence="7 8">
    <name type="scientific">Portunus trituberculatus</name>
    <name type="common">Swimming crab</name>
    <name type="synonym">Neptunus trituberculatus</name>
    <dbReference type="NCBI Taxonomy" id="210409"/>
    <lineage>
        <taxon>Eukaryota</taxon>
        <taxon>Metazoa</taxon>
        <taxon>Ecdysozoa</taxon>
        <taxon>Arthropoda</taxon>
        <taxon>Crustacea</taxon>
        <taxon>Multicrustacea</taxon>
        <taxon>Malacostraca</taxon>
        <taxon>Eumalacostraca</taxon>
        <taxon>Eucarida</taxon>
        <taxon>Decapoda</taxon>
        <taxon>Pleocyemata</taxon>
        <taxon>Brachyura</taxon>
        <taxon>Eubrachyura</taxon>
        <taxon>Portunoidea</taxon>
        <taxon>Portunidae</taxon>
        <taxon>Portuninae</taxon>
        <taxon>Portunus</taxon>
    </lineage>
</organism>
<dbReference type="Gene3D" id="1.10.510.10">
    <property type="entry name" value="Transferase(Phosphotransferase) domain 1"/>
    <property type="match status" value="1"/>
</dbReference>
<sequence length="542" mass="62189">MLTSLTKYQTQPYQKACPATSSTLLLLPLTRIGEVSRLPMMDLLHQGTTAAVMMLSATCVLVFVWRFCVSLWSCGGPRPAPAQHGGDALRFHRFDTETNRGTTSSSSLRKQEEEDEEEIYEEVEEQKKEVMQEELEREEEKDEQEEMMEEEKEEEEEEEGVAEEAVEEKVVKQKDVQKEEDKEEGVVEEAVEEEQLIEEKVEKEKKVEMGKEGIKEKQEEEKAKEIEMEEEEEKEEKKEVQEEKEEERVKVMMEMMEKVEVIQEDEEEKEGVQWEEEREGDEEFLRRHVPFLESSKVQFLDNLGILGRGSHGTVWLVHYEGELAARKELLPFCPPWDVLREARVALQLDGAGGVPRTLAVCLRPPIVLLEYVGDVYVEYLDECSVGGFLDSLVNIAVCLQEIHRSGIVHNDLKVDNITFTGRPENAVFHIIDVGLACRVGEAMDTLAGDMDEEKYWWIAPEVLSRQPVFPSADVYSFGALVHYVIQECDKQLLKKCLECVIVNCTQRQSLSRPSLSLLVTQFMMVKAKLPKGYVNMRLKGEP</sequence>
<dbReference type="PROSITE" id="PS00108">
    <property type="entry name" value="PROTEIN_KINASE_ST"/>
    <property type="match status" value="1"/>
</dbReference>
<feature type="compositionally biased region" description="Acidic residues" evidence="4">
    <location>
        <begin position="113"/>
        <end position="124"/>
    </location>
</feature>
<dbReference type="InterPro" id="IPR011009">
    <property type="entry name" value="Kinase-like_dom_sf"/>
</dbReference>
<dbReference type="Proteomes" id="UP000324222">
    <property type="component" value="Unassembled WGS sequence"/>
</dbReference>
<keyword evidence="5" id="KW-0472">Membrane</keyword>
<evidence type="ECO:0000256" key="5">
    <source>
        <dbReference type="SAM" id="Phobius"/>
    </source>
</evidence>
<evidence type="ECO:0000256" key="4">
    <source>
        <dbReference type="SAM" id="MobiDB-lite"/>
    </source>
</evidence>
<feature type="compositionally biased region" description="Basic and acidic residues" evidence="4">
    <location>
        <begin position="167"/>
        <end position="180"/>
    </location>
</feature>
<keyword evidence="2 3" id="KW-0067">ATP-binding</keyword>
<dbReference type="EMBL" id="VSRR010005769">
    <property type="protein sequence ID" value="MPC43296.1"/>
    <property type="molecule type" value="Genomic_DNA"/>
</dbReference>
<dbReference type="Pfam" id="PF00069">
    <property type="entry name" value="Pkinase"/>
    <property type="match status" value="1"/>
</dbReference>
<dbReference type="SUPFAM" id="SSF56112">
    <property type="entry name" value="Protein kinase-like (PK-like)"/>
    <property type="match status" value="1"/>
</dbReference>
<evidence type="ECO:0000313" key="7">
    <source>
        <dbReference type="EMBL" id="MPC43296.1"/>
    </source>
</evidence>
<dbReference type="GO" id="GO:0004674">
    <property type="term" value="F:protein serine/threonine kinase activity"/>
    <property type="evidence" value="ECO:0007669"/>
    <property type="project" value="TreeGrafter"/>
</dbReference>
<dbReference type="InterPro" id="IPR051681">
    <property type="entry name" value="Ser/Thr_Kinases-Pseudokinases"/>
</dbReference>
<evidence type="ECO:0000313" key="8">
    <source>
        <dbReference type="Proteomes" id="UP000324222"/>
    </source>
</evidence>
<keyword evidence="1 3" id="KW-0547">Nucleotide-binding</keyword>
<gene>
    <name evidence="7" type="ORF">E2C01_036940</name>
</gene>
<evidence type="ECO:0000256" key="3">
    <source>
        <dbReference type="PROSITE-ProRule" id="PRU10141"/>
    </source>
</evidence>
<dbReference type="SMART" id="SM00220">
    <property type="entry name" value="S_TKc"/>
    <property type="match status" value="1"/>
</dbReference>
<feature type="binding site" evidence="3">
    <location>
        <position position="327"/>
    </location>
    <ligand>
        <name>ATP</name>
        <dbReference type="ChEBI" id="CHEBI:30616"/>
    </ligand>
</feature>
<evidence type="ECO:0000256" key="2">
    <source>
        <dbReference type="ARBA" id="ARBA00022840"/>
    </source>
</evidence>
<reference evidence="7 8" key="1">
    <citation type="submission" date="2019-05" db="EMBL/GenBank/DDBJ databases">
        <title>Another draft genome of Portunus trituberculatus and its Hox gene families provides insights of decapod evolution.</title>
        <authorList>
            <person name="Jeong J.-H."/>
            <person name="Song I."/>
            <person name="Kim S."/>
            <person name="Choi T."/>
            <person name="Kim D."/>
            <person name="Ryu S."/>
            <person name="Kim W."/>
        </authorList>
    </citation>
    <scope>NUCLEOTIDE SEQUENCE [LARGE SCALE GENOMIC DNA]</scope>
    <source>
        <tissue evidence="7">Muscle</tissue>
    </source>
</reference>
<feature type="compositionally biased region" description="Polar residues" evidence="4">
    <location>
        <begin position="99"/>
        <end position="108"/>
    </location>
</feature>
<evidence type="ECO:0000256" key="1">
    <source>
        <dbReference type="ARBA" id="ARBA00022741"/>
    </source>
</evidence>
<feature type="compositionally biased region" description="Acidic residues" evidence="4">
    <location>
        <begin position="181"/>
        <end position="196"/>
    </location>
</feature>
<feature type="compositionally biased region" description="Basic and acidic residues" evidence="4">
    <location>
        <begin position="197"/>
        <end position="226"/>
    </location>
</feature>
<comment type="caution">
    <text evidence="7">The sequence shown here is derived from an EMBL/GenBank/DDBJ whole genome shotgun (WGS) entry which is preliminary data.</text>
</comment>
<feature type="domain" description="Protein kinase" evidence="6">
    <location>
        <begin position="300"/>
        <end position="542"/>
    </location>
</feature>
<feature type="region of interest" description="Disordered" evidence="4">
    <location>
        <begin position="94"/>
        <end position="246"/>
    </location>
</feature>
<dbReference type="InterPro" id="IPR000719">
    <property type="entry name" value="Prot_kinase_dom"/>
</dbReference>
<dbReference type="InterPro" id="IPR017441">
    <property type="entry name" value="Protein_kinase_ATP_BS"/>
</dbReference>
<dbReference type="InterPro" id="IPR008271">
    <property type="entry name" value="Ser/Thr_kinase_AS"/>
</dbReference>
<keyword evidence="8" id="KW-1185">Reference proteome</keyword>